<gene>
    <name evidence="1" type="ORF">DB32_005777</name>
</gene>
<evidence type="ECO:0000313" key="1">
    <source>
        <dbReference type="EMBL" id="AKF08628.1"/>
    </source>
</evidence>
<accession>A0A0F6YLT6</accession>
<dbReference type="EMBL" id="CP011125">
    <property type="protein sequence ID" value="AKF08628.1"/>
    <property type="molecule type" value="Genomic_DNA"/>
</dbReference>
<dbReference type="RefSeq" id="WP_157069481.1">
    <property type="nucleotide sequence ID" value="NZ_CP011125.1"/>
</dbReference>
<organism evidence="1 2">
    <name type="scientific">Sandaracinus amylolyticus</name>
    <dbReference type="NCBI Taxonomy" id="927083"/>
    <lineage>
        <taxon>Bacteria</taxon>
        <taxon>Pseudomonadati</taxon>
        <taxon>Myxococcota</taxon>
        <taxon>Polyangia</taxon>
        <taxon>Polyangiales</taxon>
        <taxon>Sandaracinaceae</taxon>
        <taxon>Sandaracinus</taxon>
    </lineage>
</organism>
<reference evidence="1 2" key="1">
    <citation type="submission" date="2015-03" db="EMBL/GenBank/DDBJ databases">
        <title>Genome assembly of Sandaracinus amylolyticus DSM 53668.</title>
        <authorList>
            <person name="Sharma G."/>
            <person name="Subramanian S."/>
        </authorList>
    </citation>
    <scope>NUCLEOTIDE SEQUENCE [LARGE SCALE GENOMIC DNA]</scope>
    <source>
        <strain evidence="1 2">DSM 53668</strain>
    </source>
</reference>
<proteinExistence type="predicted"/>
<protein>
    <submittedName>
        <fullName evidence="1">Uncharacterized protein</fullName>
    </submittedName>
</protein>
<name>A0A0F6YLT6_9BACT</name>
<dbReference type="Proteomes" id="UP000034883">
    <property type="component" value="Chromosome"/>
</dbReference>
<dbReference type="AlphaFoldDB" id="A0A0F6YLT6"/>
<evidence type="ECO:0000313" key="2">
    <source>
        <dbReference type="Proteomes" id="UP000034883"/>
    </source>
</evidence>
<dbReference type="KEGG" id="samy:DB32_005777"/>
<keyword evidence="2" id="KW-1185">Reference proteome</keyword>
<sequence length="56" mass="6190">MTDCWLERADAIRALAERLADEVAVATGARRRALQAALARVITLGVEARERARARE</sequence>